<sequence length="94" mass="10756">MINSLYSLTRKGWLQALSFILALGMFIAILMYSNLFAHHFGGKIPYLALFVFYGMAILMIHAIGFDIKKTVWQCIFMPILGYLIILSALIVLFY</sequence>
<evidence type="ECO:0008006" key="4">
    <source>
        <dbReference type="Google" id="ProtNLM"/>
    </source>
</evidence>
<organism evidence="2 3">
    <name type="scientific">Actinobacillus minor NM305</name>
    <dbReference type="NCBI Taxonomy" id="637911"/>
    <lineage>
        <taxon>Bacteria</taxon>
        <taxon>Pseudomonadati</taxon>
        <taxon>Pseudomonadota</taxon>
        <taxon>Gammaproteobacteria</taxon>
        <taxon>Pasteurellales</taxon>
        <taxon>Pasteurellaceae</taxon>
        <taxon>Actinobacillus</taxon>
    </lineage>
</organism>
<proteinExistence type="predicted"/>
<reference evidence="2 3" key="1">
    <citation type="journal article" date="2010" name="Vet. Microbiol.">
        <title>Production of haemolysins by strains of the Actinobacillus minor/porcitonsillarum complex.</title>
        <authorList>
            <person name="Arya G."/>
            <person name="Niven D.F."/>
        </authorList>
    </citation>
    <scope>NUCLEOTIDE SEQUENCE [LARGE SCALE GENOMIC DNA]</scope>
    <source>
        <strain evidence="2 3">NM305</strain>
    </source>
</reference>
<dbReference type="eggNOG" id="COG3790">
    <property type="taxonomic scope" value="Bacteria"/>
</dbReference>
<protein>
    <recommendedName>
        <fullName evidence="4">Cyd operon protein YbgE</fullName>
    </recommendedName>
</protein>
<feature type="transmembrane region" description="Helical" evidence="1">
    <location>
        <begin position="44"/>
        <end position="64"/>
    </location>
</feature>
<dbReference type="AlphaFoldDB" id="C5S0A5"/>
<evidence type="ECO:0000313" key="2">
    <source>
        <dbReference type="EMBL" id="EER47622.1"/>
    </source>
</evidence>
<comment type="caution">
    <text evidence="2">The sequence shown here is derived from an EMBL/GenBank/DDBJ whole genome shotgun (WGS) entry which is preliminary data.</text>
</comment>
<gene>
    <name evidence="2" type="ORF">AM305_06651</name>
</gene>
<feature type="transmembrane region" description="Helical" evidence="1">
    <location>
        <begin position="70"/>
        <end position="93"/>
    </location>
</feature>
<accession>C5S0A5</accession>
<dbReference type="Proteomes" id="UP000005532">
    <property type="component" value="Unassembled WGS sequence"/>
</dbReference>
<dbReference type="NCBIfam" id="TIGR02112">
    <property type="entry name" value="cyd_oper_ybgE"/>
    <property type="match status" value="1"/>
</dbReference>
<keyword evidence="1" id="KW-0812">Transmembrane</keyword>
<dbReference type="RefSeq" id="WP_005823046.1">
    <property type="nucleotide sequence ID" value="NZ_ACQL01000068.1"/>
</dbReference>
<dbReference type="InterPro" id="IPR011846">
    <property type="entry name" value="Cyd_oper_YbgE"/>
</dbReference>
<dbReference type="Pfam" id="PF09600">
    <property type="entry name" value="Cyd_oper_YbgE"/>
    <property type="match status" value="1"/>
</dbReference>
<feature type="transmembrane region" description="Helical" evidence="1">
    <location>
        <begin position="12"/>
        <end position="32"/>
    </location>
</feature>
<evidence type="ECO:0000256" key="1">
    <source>
        <dbReference type="SAM" id="Phobius"/>
    </source>
</evidence>
<evidence type="ECO:0000313" key="3">
    <source>
        <dbReference type="Proteomes" id="UP000005532"/>
    </source>
</evidence>
<keyword evidence="1" id="KW-0472">Membrane</keyword>
<name>C5S0A5_9PAST</name>
<keyword evidence="1" id="KW-1133">Transmembrane helix</keyword>
<dbReference type="EMBL" id="ACQL01000068">
    <property type="protein sequence ID" value="EER47622.1"/>
    <property type="molecule type" value="Genomic_DNA"/>
</dbReference>
<dbReference type="OrthoDB" id="5681350at2"/>